<accession>A0A645A9I6</accession>
<proteinExistence type="predicted"/>
<protein>
    <submittedName>
        <fullName evidence="1">Uncharacterized protein</fullName>
    </submittedName>
</protein>
<organism evidence="1">
    <name type="scientific">bioreactor metagenome</name>
    <dbReference type="NCBI Taxonomy" id="1076179"/>
    <lineage>
        <taxon>unclassified sequences</taxon>
        <taxon>metagenomes</taxon>
        <taxon>ecological metagenomes</taxon>
    </lineage>
</organism>
<evidence type="ECO:0000313" key="1">
    <source>
        <dbReference type="EMBL" id="MPM49566.1"/>
    </source>
</evidence>
<reference evidence="1" key="1">
    <citation type="submission" date="2019-08" db="EMBL/GenBank/DDBJ databases">
        <authorList>
            <person name="Kucharzyk K."/>
            <person name="Murdoch R.W."/>
            <person name="Higgins S."/>
            <person name="Loffler F."/>
        </authorList>
    </citation>
    <scope>NUCLEOTIDE SEQUENCE</scope>
</reference>
<name>A0A645A9I6_9ZZZZ</name>
<dbReference type="EMBL" id="VSSQ01012580">
    <property type="protein sequence ID" value="MPM49566.1"/>
    <property type="molecule type" value="Genomic_DNA"/>
</dbReference>
<gene>
    <name evidence="1" type="ORF">SDC9_96296</name>
</gene>
<comment type="caution">
    <text evidence="1">The sequence shown here is derived from an EMBL/GenBank/DDBJ whole genome shotgun (WGS) entry which is preliminary data.</text>
</comment>
<dbReference type="AlphaFoldDB" id="A0A645A9I6"/>
<sequence>MPGADVVDDHMTLIVAPHDFTHREAFADRVEEVGHDILHALNAAEL</sequence>